<keyword evidence="1" id="KW-0812">Transmembrane</keyword>
<evidence type="ECO:0000313" key="2">
    <source>
        <dbReference type="EMBL" id="ABS51850.1"/>
    </source>
</evidence>
<accession>A7I2K4</accession>
<evidence type="ECO:0000313" key="3">
    <source>
        <dbReference type="Proteomes" id="UP000002407"/>
    </source>
</evidence>
<dbReference type="eggNOG" id="ENOG5032PF1">
    <property type="taxonomic scope" value="Bacteria"/>
</dbReference>
<keyword evidence="1" id="KW-0472">Membrane</keyword>
<dbReference type="HOGENOM" id="CLU_1118549_0_0_7"/>
<feature type="transmembrane region" description="Helical" evidence="1">
    <location>
        <begin position="60"/>
        <end position="78"/>
    </location>
</feature>
<dbReference type="EMBL" id="CP000776">
    <property type="protein sequence ID" value="ABS51850.1"/>
    <property type="molecule type" value="Genomic_DNA"/>
</dbReference>
<feature type="transmembrane region" description="Helical" evidence="1">
    <location>
        <begin position="139"/>
        <end position="158"/>
    </location>
</feature>
<keyword evidence="1" id="KW-1133">Transmembrane helix</keyword>
<dbReference type="RefSeq" id="WP_012109045.1">
    <property type="nucleotide sequence ID" value="NC_009714.1"/>
</dbReference>
<gene>
    <name evidence="2" type="ordered locus">CHAB381_1190</name>
</gene>
<dbReference type="Proteomes" id="UP000002407">
    <property type="component" value="Chromosome"/>
</dbReference>
<evidence type="ECO:0000256" key="1">
    <source>
        <dbReference type="SAM" id="Phobius"/>
    </source>
</evidence>
<name>A7I2K4_CAMHC</name>
<reference evidence="3" key="1">
    <citation type="submission" date="2007-07" db="EMBL/GenBank/DDBJ databases">
        <title>Complete genome sequence of Campylobacter hominis ATCC BAA-381, a commensal isolated from the human gastrointestinal tract.</title>
        <authorList>
            <person name="Fouts D.E."/>
            <person name="Mongodin E.F."/>
            <person name="Puiu D."/>
            <person name="Sebastian Y."/>
            <person name="Miller W.G."/>
            <person name="Mandrell R.E."/>
            <person name="Nelson K.E."/>
        </authorList>
    </citation>
    <scope>NUCLEOTIDE SEQUENCE [LARGE SCALE GENOMIC DNA]</scope>
    <source>
        <strain evidence="3">ATCC BAA-381 / LMG 19568 / NCTC 13146 / CH001A</strain>
    </source>
</reference>
<organism evidence="2 3">
    <name type="scientific">Campylobacter hominis (strain ATCC BAA-381 / DSM 21671 / CCUG 45161 / LMG 19568 / NCTC 13146 / CH001A)</name>
    <dbReference type="NCBI Taxonomy" id="360107"/>
    <lineage>
        <taxon>Bacteria</taxon>
        <taxon>Pseudomonadati</taxon>
        <taxon>Campylobacterota</taxon>
        <taxon>Epsilonproteobacteria</taxon>
        <taxon>Campylobacterales</taxon>
        <taxon>Campylobacteraceae</taxon>
        <taxon>Campylobacter</taxon>
    </lineage>
</organism>
<sequence length="248" mass="29839">MENFENWNKKKFDKNLNNAKRNYDLEPIIIKNHNVKINYISIFFHLAFIIFILILPNTKFRLLLLYLVAMLPILKTMYDEYAMYKNSYFKFSNDKIEFINNGEIVENLQLNSIITIMKIPQMFIFSKKKLKNISFGMKILSYISCFICVAIWIIGIAITQNLSIFLILTLIFFGLFLFFVMPQSIYQIYNSKFRFFKFVNSLEFKIFDENLRFIVIANEIEYNDIKEYFLSRLNLDIENIKIDKNYFI</sequence>
<dbReference type="STRING" id="360107.CHAB381_1190"/>
<dbReference type="AlphaFoldDB" id="A7I2K4"/>
<dbReference type="KEGG" id="cha:CHAB381_1190"/>
<protein>
    <submittedName>
        <fullName evidence="2">Uncharacterized protein</fullName>
    </submittedName>
</protein>
<keyword evidence="3" id="KW-1185">Reference proteome</keyword>
<proteinExistence type="predicted"/>
<feature type="transmembrane region" description="Helical" evidence="1">
    <location>
        <begin position="37"/>
        <end position="54"/>
    </location>
</feature>
<feature type="transmembrane region" description="Helical" evidence="1">
    <location>
        <begin position="164"/>
        <end position="186"/>
    </location>
</feature>